<evidence type="ECO:0000313" key="1">
    <source>
        <dbReference type="EMBL" id="MDY6549685.1"/>
    </source>
</evidence>
<dbReference type="GO" id="GO:0032259">
    <property type="term" value="P:methylation"/>
    <property type="evidence" value="ECO:0007669"/>
    <property type="project" value="UniProtKB-KW"/>
</dbReference>
<dbReference type="SUPFAM" id="SSF53335">
    <property type="entry name" value="S-adenosyl-L-methionine-dependent methyltransferases"/>
    <property type="match status" value="1"/>
</dbReference>
<name>A0ABU5GGL0_9GAMM</name>
<keyword evidence="2" id="KW-1185">Reference proteome</keyword>
<comment type="caution">
    <text evidence="1">The sequence shown here is derived from an EMBL/GenBank/DDBJ whole genome shotgun (WGS) entry which is preliminary data.</text>
</comment>
<proteinExistence type="predicted"/>
<dbReference type="RefSeq" id="WP_321104108.1">
    <property type="nucleotide sequence ID" value="NZ_JAXHPO010000007.1"/>
</dbReference>
<dbReference type="Proteomes" id="UP001284094">
    <property type="component" value="Unassembled WGS sequence"/>
</dbReference>
<protein>
    <submittedName>
        <fullName evidence="1">Class I SAM-dependent methyltransferase</fullName>
        <ecNumber evidence="1">2.1.1.-</ecNumber>
    </submittedName>
</protein>
<organism evidence="1 2">
    <name type="scientific">Acinetobacter faecalis</name>
    <dbReference type="NCBI Taxonomy" id="2665161"/>
    <lineage>
        <taxon>Bacteria</taxon>
        <taxon>Pseudomonadati</taxon>
        <taxon>Pseudomonadota</taxon>
        <taxon>Gammaproteobacteria</taxon>
        <taxon>Moraxellales</taxon>
        <taxon>Moraxellaceae</taxon>
        <taxon>Acinetobacter</taxon>
    </lineage>
</organism>
<dbReference type="EMBL" id="JAXHPO010000007">
    <property type="protein sequence ID" value="MDY6549685.1"/>
    <property type="molecule type" value="Genomic_DNA"/>
</dbReference>
<evidence type="ECO:0000313" key="2">
    <source>
        <dbReference type="Proteomes" id="UP001284094"/>
    </source>
</evidence>
<dbReference type="InterPro" id="IPR008884">
    <property type="entry name" value="TylF_MeTrfase"/>
</dbReference>
<dbReference type="PANTHER" id="PTHR40036">
    <property type="entry name" value="MACROCIN O-METHYLTRANSFERASE"/>
    <property type="match status" value="1"/>
</dbReference>
<reference evidence="1 2" key="1">
    <citation type="journal article" date="2024" name="Syst. Appl. Microbiol.">
        <title>Evidence for the occurrence of Acinetobacter faecalis in cattle feces and its emended description.</title>
        <authorList>
            <person name="Kyselkova M."/>
            <person name="Xanthopoulou K."/>
            <person name="Shestivska V."/>
            <person name="Spanelova P."/>
            <person name="Maixnerova M."/>
            <person name="Higgins P.G."/>
            <person name="Nemec A."/>
        </authorList>
    </citation>
    <scope>NUCLEOTIDE SEQUENCE [LARGE SCALE GENOMIC DNA]</scope>
    <source>
        <strain evidence="1 2">ANC 7225</strain>
    </source>
</reference>
<dbReference type="GO" id="GO:0008168">
    <property type="term" value="F:methyltransferase activity"/>
    <property type="evidence" value="ECO:0007669"/>
    <property type="project" value="UniProtKB-KW"/>
</dbReference>
<dbReference type="PANTHER" id="PTHR40036:SF1">
    <property type="entry name" value="MACROCIN O-METHYLTRANSFERASE"/>
    <property type="match status" value="1"/>
</dbReference>
<sequence length="233" mass="26403">MVKNFIGNLLARLLRAALGRLASDIDLARSIKSVFSTVTFIDSKLMNSKIVSSRKEIMDVAFDNVVVEGFICELGVYKGDSLNEIARYFSSSEIHGFDTFTGLPEFWREGFPEGAFDVALEKLSFEKNCVLHKGLFDVTLPIFLEKVDGFARLIHVDCDLYSSTATALEILAPCINVGTVLIFDEYFNYPGWEMHEHKAFQEFLELHQFDCKYLAYNKLGEQVVVVITKENLK</sequence>
<dbReference type="EC" id="2.1.1.-" evidence="1"/>
<gene>
    <name evidence="1" type="ORF">SKM48_02705</name>
</gene>
<accession>A0ABU5GGL0</accession>
<dbReference type="Pfam" id="PF13578">
    <property type="entry name" value="Methyltransf_24"/>
    <property type="match status" value="1"/>
</dbReference>
<dbReference type="Gene3D" id="3.40.50.150">
    <property type="entry name" value="Vaccinia Virus protein VP39"/>
    <property type="match status" value="1"/>
</dbReference>
<dbReference type="InterPro" id="IPR029063">
    <property type="entry name" value="SAM-dependent_MTases_sf"/>
</dbReference>
<keyword evidence="1" id="KW-0808">Transferase</keyword>
<keyword evidence="1" id="KW-0489">Methyltransferase</keyword>